<evidence type="ECO:0000256" key="1">
    <source>
        <dbReference type="SAM" id="MobiDB-lite"/>
    </source>
</evidence>
<gene>
    <name evidence="2" type="primary">Contig2110.g2268</name>
    <name evidence="2" type="ORF">STYLEM_8052</name>
</gene>
<organism evidence="2 3">
    <name type="scientific">Stylonychia lemnae</name>
    <name type="common">Ciliate</name>
    <dbReference type="NCBI Taxonomy" id="5949"/>
    <lineage>
        <taxon>Eukaryota</taxon>
        <taxon>Sar</taxon>
        <taxon>Alveolata</taxon>
        <taxon>Ciliophora</taxon>
        <taxon>Intramacronucleata</taxon>
        <taxon>Spirotrichea</taxon>
        <taxon>Stichotrichia</taxon>
        <taxon>Sporadotrichida</taxon>
        <taxon>Oxytrichidae</taxon>
        <taxon>Stylonychinae</taxon>
        <taxon>Stylonychia</taxon>
    </lineage>
</organism>
<evidence type="ECO:0000313" key="3">
    <source>
        <dbReference type="Proteomes" id="UP000039865"/>
    </source>
</evidence>
<proteinExistence type="predicted"/>
<name>A0A078ABU9_STYLE</name>
<feature type="compositionally biased region" description="Basic and acidic residues" evidence="1">
    <location>
        <begin position="775"/>
        <end position="784"/>
    </location>
</feature>
<keyword evidence="3" id="KW-1185">Reference proteome</keyword>
<reference evidence="2 3" key="1">
    <citation type="submission" date="2014-06" db="EMBL/GenBank/DDBJ databases">
        <authorList>
            <person name="Swart Estienne"/>
        </authorList>
    </citation>
    <scope>NUCLEOTIDE SEQUENCE [LARGE SCALE GENOMIC DNA]</scope>
    <source>
        <strain evidence="2 3">130c</strain>
    </source>
</reference>
<feature type="compositionally biased region" description="Polar residues" evidence="1">
    <location>
        <begin position="81"/>
        <end position="91"/>
    </location>
</feature>
<feature type="region of interest" description="Disordered" evidence="1">
    <location>
        <begin position="648"/>
        <end position="684"/>
    </location>
</feature>
<evidence type="ECO:0000313" key="2">
    <source>
        <dbReference type="EMBL" id="CDW79067.1"/>
    </source>
</evidence>
<feature type="region of interest" description="Disordered" evidence="1">
    <location>
        <begin position="727"/>
        <end position="802"/>
    </location>
</feature>
<dbReference type="InParanoid" id="A0A078ABU9"/>
<protein>
    <submittedName>
        <fullName evidence="2">Uncharacterized protein</fullName>
    </submittedName>
</protein>
<feature type="region of interest" description="Disordered" evidence="1">
    <location>
        <begin position="68"/>
        <end position="97"/>
    </location>
</feature>
<dbReference type="AlphaFoldDB" id="A0A078ABU9"/>
<dbReference type="EMBL" id="CCKQ01007659">
    <property type="protein sequence ID" value="CDW79067.1"/>
    <property type="molecule type" value="Genomic_DNA"/>
</dbReference>
<sequence length="859" mass="100478">MSEIKEQKSDQKPQKVEKPRLMITKPKEDIELFTPTLRKKTSPGKLLVQDQAMDENERQAFLEQQMEAYRQERKLKKSSKNQHQQQEQSMSDIHIEEPIKIEVPALQIEREQKNIRYDQLPSISSVDSKIKQQEEMAKAESIKTVQQKNKSKSQQQKKEPPKKRNFKVSDTTEISDQMLGIYTGFIKKKLGLEKKVSNNEMYIFKYHTQLQTKKQRAQSLNDKLKDTPMKNNKLQALNQQDYGDYTRNIMDKRSFDSNKKVKFIDPSQEIKNLLEKNAIVPQHQASKSAMDSIYQKNDSFMQNLNQQVIMNSTMSTGVENLSRNQRNTRSILKNYKTVEQANMQIPMNAKLQPLSTMFNFNPNASAFSSLSQAVDSSRQNRQTQFGSLKDNLRGKSNKSEFHNKSFFDRMPKSSLNHHNDFLEISIKEQQQDFSDNQPLRTFDRQQIELRQKLRKIIDSSEGRSTVMDAVSSHTTDLLESNINRQSPDFFQGIFQSDESNTVRVANSNQFRRLTKLFNQFYDIERIYDIEDLSEIEKQKLEKKMKQKQEGIKLMLMSDINNDFGNKKGMINQTKMFKLNDMQFYVEHINKMLFKTKDPWLYKKYQAYQKLLENKRLQSFENEHEDPEETRKRIQNERTNVFQRMKADYENKSKQPTQQPNTTNLSKSTLHHSSVGTFGEKKNSARQANNLGVQSQLNKYDSQTQISEAAVTPQLIKQVSFGKSKIPKVDQGLQDDDETLQAKLPRVANKSSPRNKKSSNKLVEENGESDTMLSDHSQRKERSRNDLSYQDADNYKTQDKTSQSRFLLKMSKIREGDVIDEKINVLRQQVFQIKNQSENVDTQRSYNQLSTRLKQSNHHL</sequence>
<accession>A0A078ABU9</accession>
<dbReference type="Proteomes" id="UP000039865">
    <property type="component" value="Unassembled WGS sequence"/>
</dbReference>
<feature type="compositionally biased region" description="Polar residues" evidence="1">
    <location>
        <begin position="653"/>
        <end position="675"/>
    </location>
</feature>
<feature type="region of interest" description="Disordered" evidence="1">
    <location>
        <begin position="134"/>
        <end position="169"/>
    </location>
</feature>
<feature type="region of interest" description="Disordered" evidence="1">
    <location>
        <begin position="1"/>
        <end position="21"/>
    </location>
</feature>